<dbReference type="Pfam" id="PF03514">
    <property type="entry name" value="GRAS"/>
    <property type="match status" value="1"/>
</dbReference>
<dbReference type="InterPro" id="IPR004252">
    <property type="entry name" value="Probable_transposase_24"/>
</dbReference>
<dbReference type="Proteomes" id="UP000734854">
    <property type="component" value="Unassembled WGS sequence"/>
</dbReference>
<feature type="compositionally biased region" description="Polar residues" evidence="4">
    <location>
        <begin position="549"/>
        <end position="574"/>
    </location>
</feature>
<dbReference type="Pfam" id="PF03004">
    <property type="entry name" value="Transposase_24"/>
    <property type="match status" value="1"/>
</dbReference>
<dbReference type="Pfam" id="PF13963">
    <property type="entry name" value="Transpos_assoc"/>
    <property type="match status" value="1"/>
</dbReference>
<feature type="region of interest" description="Disordered" evidence="4">
    <location>
        <begin position="487"/>
        <end position="591"/>
    </location>
</feature>
<feature type="compositionally biased region" description="Polar residues" evidence="4">
    <location>
        <begin position="582"/>
        <end position="591"/>
    </location>
</feature>
<keyword evidence="2" id="KW-0804">Transcription</keyword>
<dbReference type="PROSITE" id="PS50985">
    <property type="entry name" value="GRAS"/>
    <property type="match status" value="1"/>
</dbReference>
<feature type="domain" description="Transposase-associated" evidence="6">
    <location>
        <begin position="3"/>
        <end position="76"/>
    </location>
</feature>
<dbReference type="PANTHER" id="PTHR31636">
    <property type="entry name" value="OSJNBA0084A10.13 PROTEIN-RELATED"/>
    <property type="match status" value="1"/>
</dbReference>
<feature type="region of interest" description="Disordered" evidence="4">
    <location>
        <begin position="739"/>
        <end position="781"/>
    </location>
</feature>
<keyword evidence="8" id="KW-1185">Reference proteome</keyword>
<feature type="compositionally biased region" description="Polar residues" evidence="4">
    <location>
        <begin position="1094"/>
        <end position="1112"/>
    </location>
</feature>
<dbReference type="InterPro" id="IPR025312">
    <property type="entry name" value="DUF4216"/>
</dbReference>
<name>A0A8J5KJU6_ZINOF</name>
<protein>
    <submittedName>
        <fullName evidence="7">Uncharacterized protein</fullName>
    </submittedName>
</protein>
<evidence type="ECO:0000259" key="5">
    <source>
        <dbReference type="Pfam" id="PF13952"/>
    </source>
</evidence>
<feature type="region of interest" description="Disordered" evidence="4">
    <location>
        <begin position="1089"/>
        <end position="1112"/>
    </location>
</feature>
<evidence type="ECO:0000259" key="6">
    <source>
        <dbReference type="Pfam" id="PF13963"/>
    </source>
</evidence>
<dbReference type="Pfam" id="PF13952">
    <property type="entry name" value="DUF4216"/>
    <property type="match status" value="1"/>
</dbReference>
<evidence type="ECO:0000256" key="4">
    <source>
        <dbReference type="SAM" id="MobiDB-lite"/>
    </source>
</evidence>
<evidence type="ECO:0000256" key="3">
    <source>
        <dbReference type="PROSITE-ProRule" id="PRU01191"/>
    </source>
</evidence>
<dbReference type="EMBL" id="JACMSC010000015">
    <property type="protein sequence ID" value="KAG6486288.1"/>
    <property type="molecule type" value="Genomic_DNA"/>
</dbReference>
<feature type="short sequence motif" description="VHIID" evidence="3">
    <location>
        <begin position="1287"/>
        <end position="1291"/>
    </location>
</feature>
<comment type="similarity">
    <text evidence="3">Belongs to the GRAS family.</text>
</comment>
<sequence length="1549" mass="177196">MDKAWMKLPRYSPEYINGVEVFLNYAYTKGNPQGVEILCPCAKCHNAFWRTRAVVLDHLIGYGFEKGYDVWVRHGEGLINPMDLNGDMDDREDAIDDIDGLLYEQFRDVAQEENGVGEGPNEDAKKFYNLLEDAKQELYPETRLNRMTRNSDRCDPYEVSIGHSIGSAKVISLEYKLRSQAHRYILFNHDEVQEFIREHENVITNVKKRKKWSKAKSQGQDFVEWFKNCALMDDVPDHLKELSRGPNTIARCFSSYVINGYRFHTKQRDTKRKTQNSGVSVVSVTQSFASTKDENPTTKPIAYYGSIIEIIELDYYGSSKFVLFRCDWYEVEDDKYGLTCVYFNKRCYVDDPFVLASQVHQCFYIEDPFDANRKYVMKTVPRDFFNMKDDINSNSQELYQSEPSNHAVNLAIVDSNYEVELVRDDMPATVIENPFLKSNMVESEDQLNFDATLKMNRRIDIEPHQFQVKSSAELLKLYKVKVEGAKNMKKNKESTSKQEPRKNSTAGSAVQEARNTQIQHQKNDQRKQPLTTTCAIQEGAKNMKKNKESTSNQEPRINSTVASVVQEARNTQIQHQKKDQSKQPLSTTSAVQEVRMQQEKLEVRSTLMQHGKQEQRKKLLAIGSAVQVGRSTQTHHKKQDQMTQSLATGSEVEVGGSTYIPSQKDLDNHAFLVQPESSKKIDDQNDRFCPNNLKRQLRNTIGDHGQGSTEEQPASKKPKAISKCPAISLEKYINNHRDQLEEEELEDEESEENDIEQEVEGDINFENEEDEDTNDNTTEEKGEKAVYGIINDAWRRYKCWIKKNHFTEYTTMRERLKNRPQDIPEAYFRVLMDYWRLETIQSASNEDKESPTQAEMFIETRQRKKGKQLDQETNNAITKLRDLIENSSVPSTEAFKTVFGKEKPGRVHEIEAKHEEMEVKHSKEMAVMEQKFQLLLRTMLNQNDSRVDMESLAALLSPCDANSGLRSSTSTHAPNNPKGIASSSFSVSCHCFYFFFEFCLGCIQLESQILPRMQRSAKYAAFDKHQKSPYQKSMPSGYDDSQFRPQDHQSAHSFTSEDRSQPKTTQSQINHVQFCTLESSLANTNYTRHHSPSFDCTPNSGSPFSQQDSQSDNIYGSPISASCITEDPKDLRNRLKEIEAAMLGPDSDMAEIFEDTYLGHPSLEPEKWKQAMGIPRGDLKQHLIACARAVAENDLIAVEWLISELKHMVSVSGEPMQRLGAYLLEGLIARLASSGSSIYKSLKCKEPTSSDLLSYMHLLYEVCPYFKFGYLSANGAIAEAVKDEDMIHIIDFQIAQGSQWVTLIQALAARPGGPPCIRITGVDDSNSAYARGGGLYLVGQRLSRLAESCKVPFEFHGAAISGYDVEPELISIRPGEAVAVNFPFQLHHMPDESVNTRNHRDRLIRMVKCFSPKIVTLVELESNTNTAPFFPRFLETLDFYTAMFESVDVTVARDSKERINVEQHCIARDIVNIIACEGEERVERHELYGKWRSRFMMAGFRPCPLSPMVNATIKILLQNYSEHYWLEERDGVLYLGWKNRTLVVSCAWR</sequence>
<reference evidence="7 8" key="1">
    <citation type="submission" date="2020-08" db="EMBL/GenBank/DDBJ databases">
        <title>Plant Genome Project.</title>
        <authorList>
            <person name="Zhang R.-G."/>
        </authorList>
    </citation>
    <scope>NUCLEOTIDE SEQUENCE [LARGE SCALE GENOMIC DNA]</scope>
    <source>
        <tissue evidence="7">Rhizome</tissue>
    </source>
</reference>
<proteinExistence type="inferred from homology"/>
<evidence type="ECO:0000313" key="7">
    <source>
        <dbReference type="EMBL" id="KAG6486288.1"/>
    </source>
</evidence>
<keyword evidence="1" id="KW-0805">Transcription regulation</keyword>
<feature type="compositionally biased region" description="Basic and acidic residues" evidence="4">
    <location>
        <begin position="487"/>
        <end position="502"/>
    </location>
</feature>
<gene>
    <name evidence="7" type="ORF">ZIOFF_054858</name>
</gene>
<accession>A0A8J5KJU6</accession>
<comment type="caution">
    <text evidence="7">The sequence shown here is derived from an EMBL/GenBank/DDBJ whole genome shotgun (WGS) entry which is preliminary data.</text>
</comment>
<feature type="compositionally biased region" description="Acidic residues" evidence="4">
    <location>
        <begin position="740"/>
        <end position="774"/>
    </location>
</feature>
<feature type="compositionally biased region" description="Polar residues" evidence="4">
    <location>
        <begin position="503"/>
        <end position="520"/>
    </location>
</feature>
<evidence type="ECO:0000256" key="1">
    <source>
        <dbReference type="ARBA" id="ARBA00023015"/>
    </source>
</evidence>
<organism evidence="7 8">
    <name type="scientific">Zingiber officinale</name>
    <name type="common">Ginger</name>
    <name type="synonym">Amomum zingiber</name>
    <dbReference type="NCBI Taxonomy" id="94328"/>
    <lineage>
        <taxon>Eukaryota</taxon>
        <taxon>Viridiplantae</taxon>
        <taxon>Streptophyta</taxon>
        <taxon>Embryophyta</taxon>
        <taxon>Tracheophyta</taxon>
        <taxon>Spermatophyta</taxon>
        <taxon>Magnoliopsida</taxon>
        <taxon>Liliopsida</taxon>
        <taxon>Zingiberales</taxon>
        <taxon>Zingiberaceae</taxon>
        <taxon>Zingiber</taxon>
    </lineage>
</organism>
<evidence type="ECO:0000256" key="2">
    <source>
        <dbReference type="ARBA" id="ARBA00023163"/>
    </source>
</evidence>
<dbReference type="InterPro" id="IPR005202">
    <property type="entry name" value="TF_GRAS"/>
</dbReference>
<feature type="region of interest" description="Leucine repeat I (LRI)" evidence="3">
    <location>
        <begin position="1177"/>
        <end position="1237"/>
    </location>
</feature>
<feature type="region of interest" description="Disordered" evidence="4">
    <location>
        <begin position="698"/>
        <end position="721"/>
    </location>
</feature>
<feature type="region of interest" description="VHIID" evidence="3">
    <location>
        <begin position="1256"/>
        <end position="1321"/>
    </location>
</feature>
<feature type="region of interest" description="SAW" evidence="3">
    <location>
        <begin position="1475"/>
        <end position="1549"/>
    </location>
</feature>
<evidence type="ECO:0000313" key="8">
    <source>
        <dbReference type="Proteomes" id="UP000734854"/>
    </source>
</evidence>
<comment type="caution">
    <text evidence="3">Lacks conserved residue(s) required for the propagation of feature annotation.</text>
</comment>
<feature type="domain" description="DUF4216" evidence="5">
    <location>
        <begin position="311"/>
        <end position="371"/>
    </location>
</feature>
<feature type="region of interest" description="Disordered" evidence="4">
    <location>
        <begin position="1024"/>
        <end position="1067"/>
    </location>
</feature>
<dbReference type="InterPro" id="IPR029480">
    <property type="entry name" value="Transpos_assoc"/>
</dbReference>
<feature type="compositionally biased region" description="Basic and acidic residues" evidence="4">
    <location>
        <begin position="1041"/>
        <end position="1061"/>
    </location>
</feature>